<organism evidence="5 6">
    <name type="scientific">Sphingomonas populi</name>
    <dbReference type="NCBI Taxonomy" id="2484750"/>
    <lineage>
        <taxon>Bacteria</taxon>
        <taxon>Pseudomonadati</taxon>
        <taxon>Pseudomonadota</taxon>
        <taxon>Alphaproteobacteria</taxon>
        <taxon>Sphingomonadales</taxon>
        <taxon>Sphingomonadaceae</taxon>
        <taxon>Sphingomonas</taxon>
    </lineage>
</organism>
<dbReference type="Gene3D" id="1.10.10.10">
    <property type="entry name" value="Winged helix-like DNA-binding domain superfamily/Winged helix DNA-binding domain"/>
    <property type="match status" value="1"/>
</dbReference>
<dbReference type="SMART" id="SM00421">
    <property type="entry name" value="HTH_LUXR"/>
    <property type="match status" value="1"/>
</dbReference>
<evidence type="ECO:0000259" key="4">
    <source>
        <dbReference type="PROSITE" id="PS50043"/>
    </source>
</evidence>
<feature type="domain" description="HTH luxR-type" evidence="4">
    <location>
        <begin position="1"/>
        <end position="66"/>
    </location>
</feature>
<dbReference type="PANTHER" id="PTHR44688:SF16">
    <property type="entry name" value="DNA-BINDING TRANSCRIPTIONAL ACTIVATOR DEVR_DOSR"/>
    <property type="match status" value="1"/>
</dbReference>
<dbReference type="InterPro" id="IPR036388">
    <property type="entry name" value="WH-like_DNA-bd_sf"/>
</dbReference>
<dbReference type="EMBL" id="SGIS01000020">
    <property type="protein sequence ID" value="RZF63905.1"/>
    <property type="molecule type" value="Genomic_DNA"/>
</dbReference>
<dbReference type="InterPro" id="IPR016032">
    <property type="entry name" value="Sig_transdc_resp-reg_C-effctor"/>
</dbReference>
<dbReference type="PROSITE" id="PS50043">
    <property type="entry name" value="HTH_LUXR_2"/>
    <property type="match status" value="1"/>
</dbReference>
<dbReference type="CDD" id="cd06170">
    <property type="entry name" value="LuxR_C_like"/>
    <property type="match status" value="1"/>
</dbReference>
<dbReference type="GO" id="GO:0003677">
    <property type="term" value="F:DNA binding"/>
    <property type="evidence" value="ECO:0007669"/>
    <property type="project" value="UniProtKB-KW"/>
</dbReference>
<protein>
    <submittedName>
        <fullName evidence="5">LuxR family transcriptional regulator</fullName>
    </submittedName>
</protein>
<evidence type="ECO:0000256" key="1">
    <source>
        <dbReference type="ARBA" id="ARBA00023015"/>
    </source>
</evidence>
<dbReference type="RefSeq" id="WP_130158522.1">
    <property type="nucleotide sequence ID" value="NZ_SGIS01000020.1"/>
</dbReference>
<dbReference type="Proteomes" id="UP000292085">
    <property type="component" value="Unassembled WGS sequence"/>
</dbReference>
<dbReference type="SUPFAM" id="SSF46894">
    <property type="entry name" value="C-terminal effector domain of the bipartite response regulators"/>
    <property type="match status" value="1"/>
</dbReference>
<dbReference type="OrthoDB" id="7206433at2"/>
<dbReference type="Pfam" id="PF00196">
    <property type="entry name" value="GerE"/>
    <property type="match status" value="1"/>
</dbReference>
<reference evidence="5 6" key="1">
    <citation type="submission" date="2019-02" db="EMBL/GenBank/DDBJ databases">
        <authorList>
            <person name="Li Y."/>
        </authorList>
    </citation>
    <scope>NUCLEOTIDE SEQUENCE [LARGE SCALE GENOMIC DNA]</scope>
    <source>
        <strain evidence="5 6">3-7</strain>
    </source>
</reference>
<evidence type="ECO:0000256" key="3">
    <source>
        <dbReference type="ARBA" id="ARBA00023163"/>
    </source>
</evidence>
<keyword evidence="6" id="KW-1185">Reference proteome</keyword>
<proteinExistence type="predicted"/>
<evidence type="ECO:0000256" key="2">
    <source>
        <dbReference type="ARBA" id="ARBA00023125"/>
    </source>
</evidence>
<dbReference type="PROSITE" id="PS00622">
    <property type="entry name" value="HTH_LUXR_1"/>
    <property type="match status" value="1"/>
</dbReference>
<comment type="caution">
    <text evidence="5">The sequence shown here is derived from an EMBL/GenBank/DDBJ whole genome shotgun (WGS) entry which is preliminary data.</text>
</comment>
<dbReference type="GO" id="GO:0006355">
    <property type="term" value="P:regulation of DNA-templated transcription"/>
    <property type="evidence" value="ECO:0007669"/>
    <property type="project" value="InterPro"/>
</dbReference>
<gene>
    <name evidence="5" type="ORF">EWE75_14045</name>
</gene>
<sequence length="184" mass="20159">MPNLFKQLTPRQIQCLALVAKGMTSKEVARELSLSARTVDDHVERARIKLGAPTRHRAASLYRERPPEKELGDFPNPVPYQLRREPLQVDECIAVEPIDDSASKLIDGGIVPFGNFPKLAELQLATPKPERNQDSQSSPSSIIMRVLAIAAALAVIVLAYPQLVEGAEVIAAFLRKSTREAGGQ</sequence>
<dbReference type="PANTHER" id="PTHR44688">
    <property type="entry name" value="DNA-BINDING TRANSCRIPTIONAL ACTIVATOR DEVR_DOSR"/>
    <property type="match status" value="1"/>
</dbReference>
<evidence type="ECO:0000313" key="6">
    <source>
        <dbReference type="Proteomes" id="UP000292085"/>
    </source>
</evidence>
<dbReference type="PRINTS" id="PR00038">
    <property type="entry name" value="HTHLUXR"/>
</dbReference>
<dbReference type="AlphaFoldDB" id="A0A4Q6XVB1"/>
<dbReference type="InterPro" id="IPR000792">
    <property type="entry name" value="Tscrpt_reg_LuxR_C"/>
</dbReference>
<evidence type="ECO:0000313" key="5">
    <source>
        <dbReference type="EMBL" id="RZF63905.1"/>
    </source>
</evidence>
<name>A0A4Q6XVB1_9SPHN</name>
<accession>A0A4Q6XVB1</accession>
<keyword evidence="1" id="KW-0805">Transcription regulation</keyword>
<keyword evidence="2" id="KW-0238">DNA-binding</keyword>
<keyword evidence="3" id="KW-0804">Transcription</keyword>